<dbReference type="PROSITE" id="PS51257">
    <property type="entry name" value="PROKAR_LIPOPROTEIN"/>
    <property type="match status" value="1"/>
</dbReference>
<dbReference type="RefSeq" id="WP_063497620.1">
    <property type="nucleotide sequence ID" value="NZ_CP014578.1"/>
</dbReference>
<feature type="signal peptide" evidence="1">
    <location>
        <begin position="1"/>
        <end position="31"/>
    </location>
</feature>
<keyword evidence="1" id="KW-0732">Signal</keyword>
<protein>
    <submittedName>
        <fullName evidence="2">Uncharacterized protein</fullName>
    </submittedName>
</protein>
<proteinExistence type="predicted"/>
<dbReference type="KEGG" id="buz:AYM40_19535"/>
<sequence length="336" mass="36316">MLPERKVNWCCRANTAANLLTIAIFSIAASACTPGNDALTVIPIDPAPSALLFAKLVSGPHTYRFVFSTNALTMIVDTTMAKRDLKQLTQSECKAQDCANDSSMQAGASPEYYWLPPLKSGQWALPEDSAAAAFDYRQIAAQYGQIDGLLGLPAITTLNWLWNRGAGTMSGYRYDSQFFSQARDALVCTAMEMIEGGKPAIQLEVGGQREWFVLDTSADGRLSGNLSRTLVSALRSGHGVAAEVMFSPPAPSGQSWRHALLKPKSMSLAGIRVDGLAFDEADGRSTLGIGFLYKLDKAAFDFANHRFCVPASTRVKPDPLPTQAELDRLAASARRD</sequence>
<feature type="chain" id="PRO_5007814582" evidence="1">
    <location>
        <begin position="32"/>
        <end position="336"/>
    </location>
</feature>
<dbReference type="EMBL" id="CP014578">
    <property type="protein sequence ID" value="ANB74316.1"/>
    <property type="molecule type" value="Genomic_DNA"/>
</dbReference>
<reference evidence="2 3" key="1">
    <citation type="journal article" date="2016" name="Gene">
        <title>PacBio SMRT assembly of a complex multi-replicon genome reveals chlorocatechol degradative operon in a region of genome plasticity.</title>
        <authorList>
            <person name="Ricker N."/>
            <person name="Shen S.Y."/>
            <person name="Goordial J."/>
            <person name="Jin S."/>
            <person name="Fulthorpe R.R."/>
        </authorList>
    </citation>
    <scope>NUCLEOTIDE SEQUENCE [LARGE SCALE GENOMIC DNA]</scope>
    <source>
        <strain evidence="2 3">OLGA172</strain>
    </source>
</reference>
<accession>A0A160FPH0</accession>
<keyword evidence="3" id="KW-1185">Reference proteome</keyword>
<gene>
    <name evidence="2" type="ORF">AYM40_19535</name>
</gene>
<dbReference type="AlphaFoldDB" id="A0A160FPH0"/>
<name>A0A160FPH0_9BURK</name>
<evidence type="ECO:0000256" key="1">
    <source>
        <dbReference type="SAM" id="SignalP"/>
    </source>
</evidence>
<evidence type="ECO:0000313" key="3">
    <source>
        <dbReference type="Proteomes" id="UP000076852"/>
    </source>
</evidence>
<dbReference type="Proteomes" id="UP000076852">
    <property type="component" value="Chromosome 1"/>
</dbReference>
<dbReference type="OrthoDB" id="9022149at2"/>
<evidence type="ECO:0000313" key="2">
    <source>
        <dbReference type="EMBL" id="ANB74316.1"/>
    </source>
</evidence>
<organism evidence="2 3">
    <name type="scientific">Paraburkholderia phytofirmans OLGA172</name>
    <dbReference type="NCBI Taxonomy" id="1417228"/>
    <lineage>
        <taxon>Bacteria</taxon>
        <taxon>Pseudomonadati</taxon>
        <taxon>Pseudomonadota</taxon>
        <taxon>Betaproteobacteria</taxon>
        <taxon>Burkholderiales</taxon>
        <taxon>Burkholderiaceae</taxon>
        <taxon>Paraburkholderia</taxon>
    </lineage>
</organism>